<organism evidence="1">
    <name type="scientific">Echinococcus granulosus</name>
    <name type="common">Hydatid tapeworm</name>
    <dbReference type="NCBI Taxonomy" id="6210"/>
    <lineage>
        <taxon>Eukaryota</taxon>
        <taxon>Metazoa</taxon>
        <taxon>Spiralia</taxon>
        <taxon>Lophotrochozoa</taxon>
        <taxon>Platyhelminthes</taxon>
        <taxon>Cestoda</taxon>
        <taxon>Eucestoda</taxon>
        <taxon>Cyclophyllidea</taxon>
        <taxon>Taeniidae</taxon>
        <taxon>Echinococcus</taxon>
        <taxon>Echinococcus granulosus group</taxon>
    </lineage>
</organism>
<reference evidence="3" key="3">
    <citation type="submission" date="2020-10" db="UniProtKB">
        <authorList>
            <consortium name="WormBaseParasite"/>
        </authorList>
    </citation>
    <scope>IDENTIFICATION</scope>
</reference>
<dbReference type="WBParaSite" id="EgrG_000168300">
    <property type="protein sequence ID" value="EgrG_000168300"/>
    <property type="gene ID" value="EgrG_000168300"/>
</dbReference>
<evidence type="ECO:0000313" key="1">
    <source>
        <dbReference type="EMBL" id="CDS21287.1"/>
    </source>
</evidence>
<reference evidence="1" key="2">
    <citation type="submission" date="2014-06" db="EMBL/GenBank/DDBJ databases">
        <authorList>
            <person name="Aslett M."/>
        </authorList>
    </citation>
    <scope>NUCLEOTIDE SEQUENCE</scope>
</reference>
<dbReference type="OrthoDB" id="6279036at2759"/>
<reference evidence="1 2" key="1">
    <citation type="journal article" date="2013" name="Nature">
        <title>The genomes of four tapeworm species reveal adaptations to parasitism.</title>
        <authorList>
            <person name="Tsai I.J."/>
            <person name="Zarowiecki M."/>
            <person name="Holroyd N."/>
            <person name="Garciarrubio A."/>
            <person name="Sanchez-Flores A."/>
            <person name="Brooks K.L."/>
            <person name="Tracey A."/>
            <person name="Bobes R.J."/>
            <person name="Fragoso G."/>
            <person name="Sciutto E."/>
            <person name="Aslett M."/>
            <person name="Beasley H."/>
            <person name="Bennett H.M."/>
            <person name="Cai J."/>
            <person name="Camicia F."/>
            <person name="Clark R."/>
            <person name="Cucher M."/>
            <person name="De Silva N."/>
            <person name="Day T.A."/>
            <person name="Deplazes P."/>
            <person name="Estrada K."/>
            <person name="Fernandez C."/>
            <person name="Holland P.W."/>
            <person name="Hou J."/>
            <person name="Hu S."/>
            <person name="Huckvale T."/>
            <person name="Hung S.S."/>
            <person name="Kamenetzky L."/>
            <person name="Keane J.A."/>
            <person name="Kiss F."/>
            <person name="Koziol U."/>
            <person name="Lambert O."/>
            <person name="Liu K."/>
            <person name="Luo X."/>
            <person name="Luo Y."/>
            <person name="Macchiaroli N."/>
            <person name="Nichol S."/>
            <person name="Paps J."/>
            <person name="Parkinson J."/>
            <person name="Pouchkina-Stantcheva N."/>
            <person name="Riddiford N."/>
            <person name="Rosenzvit M."/>
            <person name="Salinas G."/>
            <person name="Wasmuth J.D."/>
            <person name="Zamanian M."/>
            <person name="Zheng Y."/>
            <person name="Cai X."/>
            <person name="Soberon X."/>
            <person name="Olson P.D."/>
            <person name="Laclette J.P."/>
            <person name="Brehm K."/>
            <person name="Berriman M."/>
            <person name="Garciarrubio A."/>
            <person name="Bobes R.J."/>
            <person name="Fragoso G."/>
            <person name="Sanchez-Flores A."/>
            <person name="Estrada K."/>
            <person name="Cevallos M.A."/>
            <person name="Morett E."/>
            <person name="Gonzalez V."/>
            <person name="Portillo T."/>
            <person name="Ochoa-Leyva A."/>
            <person name="Jose M.V."/>
            <person name="Sciutto E."/>
            <person name="Landa A."/>
            <person name="Jimenez L."/>
            <person name="Valdes V."/>
            <person name="Carrero J.C."/>
            <person name="Larralde C."/>
            <person name="Morales-Montor J."/>
            <person name="Limon-Lason J."/>
            <person name="Soberon X."/>
            <person name="Laclette J.P."/>
        </authorList>
    </citation>
    <scope>NUCLEOTIDE SEQUENCE [LARGE SCALE GENOMIC DNA]</scope>
</reference>
<protein>
    <submittedName>
        <fullName evidence="1 3">Expressed conserved protein</fullName>
    </submittedName>
</protein>
<gene>
    <name evidence="1" type="ORF">EgrG_000168300</name>
</gene>
<name>A0A068WMG5_ECHGR</name>
<dbReference type="Proteomes" id="UP000492820">
    <property type="component" value="Unassembled WGS sequence"/>
</dbReference>
<dbReference type="EMBL" id="LK028583">
    <property type="protein sequence ID" value="CDS21287.1"/>
    <property type="molecule type" value="Genomic_DNA"/>
</dbReference>
<sequence length="296" mass="34411">MAENSPQRKITDLLPELALRICEFLDAPDLVSLCMSIPSWRWILSTWPFSNHICQHINKYTWLDKRLCQLLFPQPSPTSFRNAPEAIRYQKEQVDTYQRFASTPAQGKAPRTAHFRILPDFDVNIMSEDEFTLRMEALRDPFTNYITMVKYRRRMRIVGMHGCIFTSCSTKGGERDGHNCCDCIIYLVDPLRFLRDDLTATLESLAPHKVLIIAVIINTRRDMSNEMDCLAEFLQSFGDFNSSPLASVPANWRLWCIKRHQGNFVNWSNLLEWGFYDVICKKIQSEWDGNAISSIR</sequence>
<dbReference type="AlphaFoldDB" id="A0A068WMG5"/>
<proteinExistence type="predicted"/>
<evidence type="ECO:0000313" key="3">
    <source>
        <dbReference type="WBParaSite" id="EgrG_000168300"/>
    </source>
</evidence>
<evidence type="ECO:0000313" key="2">
    <source>
        <dbReference type="Proteomes" id="UP000492820"/>
    </source>
</evidence>
<accession>A0A068WMG5</accession>